<reference evidence="1" key="2">
    <citation type="journal article" date="2021" name="Genome Biol. Evol.">
        <title>Developing a high-quality reference genome for a parasitic bivalve with doubly uniparental inheritance (Bivalvia: Unionida).</title>
        <authorList>
            <person name="Smith C.H."/>
        </authorList>
    </citation>
    <scope>NUCLEOTIDE SEQUENCE</scope>
    <source>
        <strain evidence="1">CHS0354</strain>
        <tissue evidence="1">Mantle</tissue>
    </source>
</reference>
<dbReference type="AlphaFoldDB" id="A0AAE0RMI0"/>
<reference evidence="1" key="3">
    <citation type="submission" date="2023-05" db="EMBL/GenBank/DDBJ databases">
        <authorList>
            <person name="Smith C.H."/>
        </authorList>
    </citation>
    <scope>NUCLEOTIDE SEQUENCE</scope>
    <source>
        <strain evidence="1">CHS0354</strain>
        <tissue evidence="1">Mantle</tissue>
    </source>
</reference>
<sequence length="128" mass="14801">MPMDIPRMVPETEKNMRRYFSHIIYGIDDIYKGINDPDIRIHVKIGSFVILKTEVQFPHNASRMHMVSGVKMIDATPYLTDFANLEFTNPFVGLPEYDDYLDNNLSQPFVANVKENRKRFPCGGQGEM</sequence>
<dbReference type="Proteomes" id="UP001195483">
    <property type="component" value="Unassembled WGS sequence"/>
</dbReference>
<protein>
    <submittedName>
        <fullName evidence="1">Uncharacterized protein</fullName>
    </submittedName>
</protein>
<keyword evidence="2" id="KW-1185">Reference proteome</keyword>
<evidence type="ECO:0000313" key="1">
    <source>
        <dbReference type="EMBL" id="KAK3576266.1"/>
    </source>
</evidence>
<comment type="caution">
    <text evidence="1">The sequence shown here is derived from an EMBL/GenBank/DDBJ whole genome shotgun (WGS) entry which is preliminary data.</text>
</comment>
<gene>
    <name evidence="1" type="ORF">CHS0354_027710</name>
</gene>
<proteinExistence type="predicted"/>
<organism evidence="1 2">
    <name type="scientific">Potamilus streckersoni</name>
    <dbReference type="NCBI Taxonomy" id="2493646"/>
    <lineage>
        <taxon>Eukaryota</taxon>
        <taxon>Metazoa</taxon>
        <taxon>Spiralia</taxon>
        <taxon>Lophotrochozoa</taxon>
        <taxon>Mollusca</taxon>
        <taxon>Bivalvia</taxon>
        <taxon>Autobranchia</taxon>
        <taxon>Heteroconchia</taxon>
        <taxon>Palaeoheterodonta</taxon>
        <taxon>Unionida</taxon>
        <taxon>Unionoidea</taxon>
        <taxon>Unionidae</taxon>
        <taxon>Ambleminae</taxon>
        <taxon>Lampsilini</taxon>
        <taxon>Potamilus</taxon>
    </lineage>
</organism>
<evidence type="ECO:0000313" key="2">
    <source>
        <dbReference type="Proteomes" id="UP001195483"/>
    </source>
</evidence>
<name>A0AAE0RMI0_9BIVA</name>
<reference evidence="1" key="1">
    <citation type="journal article" date="2021" name="Genome Biol. Evol.">
        <title>A High-Quality Reference Genome for a Parasitic Bivalve with Doubly Uniparental Inheritance (Bivalvia: Unionida).</title>
        <authorList>
            <person name="Smith C.H."/>
        </authorList>
    </citation>
    <scope>NUCLEOTIDE SEQUENCE</scope>
    <source>
        <strain evidence="1">CHS0354</strain>
    </source>
</reference>
<accession>A0AAE0RMI0</accession>
<dbReference type="EMBL" id="JAEAOA010001674">
    <property type="protein sequence ID" value="KAK3576266.1"/>
    <property type="molecule type" value="Genomic_DNA"/>
</dbReference>